<organism evidence="2 3">
    <name type="scientific">Bacteroides intestinalis DSM 17393</name>
    <dbReference type="NCBI Taxonomy" id="471870"/>
    <lineage>
        <taxon>Bacteria</taxon>
        <taxon>Pseudomonadati</taxon>
        <taxon>Bacteroidota</taxon>
        <taxon>Bacteroidia</taxon>
        <taxon>Bacteroidales</taxon>
        <taxon>Bacteroidaceae</taxon>
        <taxon>Bacteroides</taxon>
    </lineage>
</organism>
<evidence type="ECO:0000256" key="1">
    <source>
        <dbReference type="SAM" id="Phobius"/>
    </source>
</evidence>
<evidence type="ECO:0000313" key="3">
    <source>
        <dbReference type="Proteomes" id="UP000004596"/>
    </source>
</evidence>
<keyword evidence="1" id="KW-0812">Transmembrane</keyword>
<reference evidence="2 3" key="2">
    <citation type="submission" date="2008-04" db="EMBL/GenBank/DDBJ databases">
        <authorList>
            <person name="Fulton L."/>
            <person name="Clifton S."/>
            <person name="Fulton B."/>
            <person name="Xu J."/>
            <person name="Minx P."/>
            <person name="Pepin K.H."/>
            <person name="Johnson M."/>
            <person name="Thiruvilangam P."/>
            <person name="Bhonagiri V."/>
            <person name="Nash W.E."/>
            <person name="Mardis E.R."/>
            <person name="Wilson R.K."/>
        </authorList>
    </citation>
    <scope>NUCLEOTIDE SEQUENCE [LARGE SCALE GENOMIC DNA]</scope>
    <source>
        <strain evidence="2 3">DSM 17393</strain>
    </source>
</reference>
<protein>
    <submittedName>
        <fullName evidence="2">Uncharacterized protein</fullName>
    </submittedName>
</protein>
<dbReference type="EMBL" id="ABJL02000001">
    <property type="protein sequence ID" value="EDV07689.1"/>
    <property type="molecule type" value="Genomic_DNA"/>
</dbReference>
<name>B3C5A5_9BACE</name>
<keyword evidence="1" id="KW-0472">Membrane</keyword>
<comment type="caution">
    <text evidence="2">The sequence shown here is derived from an EMBL/GenBank/DDBJ whole genome shotgun (WGS) entry which is preliminary data.</text>
</comment>
<dbReference type="STRING" id="471870.BACINT_00087"/>
<dbReference type="Proteomes" id="UP000004596">
    <property type="component" value="Unassembled WGS sequence"/>
</dbReference>
<accession>B3C5A5</accession>
<sequence>MYYWAVGAKVYCGYFFAVICFYGFCMEKEENICIYFEEIGYL</sequence>
<reference evidence="2 3" key="1">
    <citation type="submission" date="2008-04" db="EMBL/GenBank/DDBJ databases">
        <title>Draft genome sequence of Bacteroides intestinalis (DSM 17393).</title>
        <authorList>
            <person name="Sudarsanam P."/>
            <person name="Ley R."/>
            <person name="Guruge J."/>
            <person name="Turnbaugh P.J."/>
            <person name="Mahowald M."/>
            <person name="Liep D."/>
            <person name="Gordon J."/>
        </authorList>
    </citation>
    <scope>NUCLEOTIDE SEQUENCE [LARGE SCALE GENOMIC DNA]</scope>
    <source>
        <strain evidence="2 3">DSM 17393</strain>
    </source>
</reference>
<evidence type="ECO:0000313" key="2">
    <source>
        <dbReference type="EMBL" id="EDV07689.1"/>
    </source>
</evidence>
<dbReference type="AlphaFoldDB" id="B3C5A5"/>
<keyword evidence="1" id="KW-1133">Transmembrane helix</keyword>
<feature type="transmembrane region" description="Helical" evidence="1">
    <location>
        <begin position="6"/>
        <end position="25"/>
    </location>
</feature>
<proteinExistence type="predicted"/>
<gene>
    <name evidence="2" type="ORF">BACINT_00087</name>
</gene>